<proteinExistence type="predicted"/>
<comment type="caution">
    <text evidence="2">The sequence shown here is derived from an EMBL/GenBank/DDBJ whole genome shotgun (WGS) entry which is preliminary data.</text>
</comment>
<dbReference type="EMBL" id="PJQM01002734">
    <property type="protein sequence ID" value="RCH93166.1"/>
    <property type="molecule type" value="Genomic_DNA"/>
</dbReference>
<dbReference type="Proteomes" id="UP000253551">
    <property type="component" value="Unassembled WGS sequence"/>
</dbReference>
<gene>
    <name evidence="2" type="ORF">CU098_007733</name>
</gene>
<reference evidence="2 3" key="1">
    <citation type="journal article" date="2018" name="G3 (Bethesda)">
        <title>Phylogenetic and Phylogenomic Definition of Rhizopus Species.</title>
        <authorList>
            <person name="Gryganskyi A.P."/>
            <person name="Golan J."/>
            <person name="Dolatabadi S."/>
            <person name="Mondo S."/>
            <person name="Robb S."/>
            <person name="Idnurm A."/>
            <person name="Muszewska A."/>
            <person name="Steczkiewicz K."/>
            <person name="Masonjones S."/>
            <person name="Liao H.L."/>
            <person name="Gajdeczka M.T."/>
            <person name="Anike F."/>
            <person name="Vuek A."/>
            <person name="Anishchenko I.M."/>
            <person name="Voigt K."/>
            <person name="de Hoog G.S."/>
            <person name="Smith M.E."/>
            <person name="Heitman J."/>
            <person name="Vilgalys R."/>
            <person name="Stajich J.E."/>
        </authorList>
    </citation>
    <scope>NUCLEOTIDE SEQUENCE [LARGE SCALE GENOMIC DNA]</scope>
    <source>
        <strain evidence="2 3">LSU 92-RS-03</strain>
    </source>
</reference>
<name>A0A367JTC5_RHIST</name>
<sequence>MSELITLMKNYIKDQRYSNLIKFCDIYKDHVKAYICNFESAESAKKNLQNKLKIVFTNVREKKKEGPGIDIDLKLLYTEARATTAIKVTGCNTLAASVEQLGNAYISNQDIDNQRSDDNDDKSIGSREEDADCIADYNYYDEQDDNNLSSQFHGYKNAAKFISEKHGFYVDGDLHEILSLSDVLLKENEYSDAQINHFGATNLERLRNAVVENYTEILGRATIVNSLLLSICWYLFRVTPITKSDVSKIRAAVSKFMNQRTFPRIK</sequence>
<protein>
    <submittedName>
        <fullName evidence="2">Uncharacterized protein</fullName>
    </submittedName>
</protein>
<keyword evidence="3" id="KW-1185">Reference proteome</keyword>
<organism evidence="2 3">
    <name type="scientific">Rhizopus stolonifer</name>
    <name type="common">Rhizopus nigricans</name>
    <dbReference type="NCBI Taxonomy" id="4846"/>
    <lineage>
        <taxon>Eukaryota</taxon>
        <taxon>Fungi</taxon>
        <taxon>Fungi incertae sedis</taxon>
        <taxon>Mucoromycota</taxon>
        <taxon>Mucoromycotina</taxon>
        <taxon>Mucoromycetes</taxon>
        <taxon>Mucorales</taxon>
        <taxon>Mucorineae</taxon>
        <taxon>Rhizopodaceae</taxon>
        <taxon>Rhizopus</taxon>
    </lineage>
</organism>
<evidence type="ECO:0000313" key="3">
    <source>
        <dbReference type="Proteomes" id="UP000253551"/>
    </source>
</evidence>
<evidence type="ECO:0000256" key="1">
    <source>
        <dbReference type="SAM" id="Coils"/>
    </source>
</evidence>
<feature type="coiled-coil region" evidence="1">
    <location>
        <begin position="31"/>
        <end position="65"/>
    </location>
</feature>
<dbReference type="AlphaFoldDB" id="A0A367JTC5"/>
<keyword evidence="1" id="KW-0175">Coiled coil</keyword>
<evidence type="ECO:0000313" key="2">
    <source>
        <dbReference type="EMBL" id="RCH93166.1"/>
    </source>
</evidence>
<accession>A0A367JTC5</accession>
<dbReference type="OrthoDB" id="2264459at2759"/>